<evidence type="ECO:0000313" key="2">
    <source>
        <dbReference type="Proteomes" id="UP000264589"/>
    </source>
</evidence>
<gene>
    <name evidence="1" type="ORF">DX908_01880</name>
</gene>
<dbReference type="PROSITE" id="PS51257">
    <property type="entry name" value="PROKAR_LIPOPROTEIN"/>
    <property type="match status" value="1"/>
</dbReference>
<comment type="caution">
    <text evidence="1">The sequence shown here is derived from an EMBL/GenBank/DDBJ whole genome shotgun (WGS) entry which is preliminary data.</text>
</comment>
<keyword evidence="2" id="KW-1185">Reference proteome</keyword>
<proteinExistence type="predicted"/>
<sequence length="128" mass="13786">MLMRLFSLTIIACLTAGCTLLKPVPGWQPERPVVIGSTSYDWSVPLLTDAVVDTIDFEGGAIIRVEPKLEKTSILFAGPQGRYVVEIETVAPNTSTVTLGYPQDSIGATPEIADGFFASLEKRLGMVN</sequence>
<organism evidence="1 2">
    <name type="scientific">Parvularcula marina</name>
    <dbReference type="NCBI Taxonomy" id="2292771"/>
    <lineage>
        <taxon>Bacteria</taxon>
        <taxon>Pseudomonadati</taxon>
        <taxon>Pseudomonadota</taxon>
        <taxon>Alphaproteobacteria</taxon>
        <taxon>Parvularculales</taxon>
        <taxon>Parvularculaceae</taxon>
        <taxon>Parvularcula</taxon>
    </lineage>
</organism>
<protein>
    <submittedName>
        <fullName evidence="1">Uncharacterized protein</fullName>
    </submittedName>
</protein>
<dbReference type="Proteomes" id="UP000264589">
    <property type="component" value="Unassembled WGS sequence"/>
</dbReference>
<dbReference type="AlphaFoldDB" id="A0A371RFB2"/>
<accession>A0A371RFB2</accession>
<reference evidence="1 2" key="1">
    <citation type="submission" date="2018-08" db="EMBL/GenBank/DDBJ databases">
        <title>Parvularcula sp. SM1705, isolated from surface water of the South Sea China.</title>
        <authorList>
            <person name="Sun L."/>
        </authorList>
    </citation>
    <scope>NUCLEOTIDE SEQUENCE [LARGE SCALE GENOMIC DNA]</scope>
    <source>
        <strain evidence="1 2">SM1705</strain>
    </source>
</reference>
<name>A0A371RFB2_9PROT</name>
<dbReference type="InParanoid" id="A0A371RFB2"/>
<dbReference type="EMBL" id="QUQO01000001">
    <property type="protein sequence ID" value="RFB04137.1"/>
    <property type="molecule type" value="Genomic_DNA"/>
</dbReference>
<evidence type="ECO:0000313" key="1">
    <source>
        <dbReference type="EMBL" id="RFB04137.1"/>
    </source>
</evidence>